<feature type="compositionally biased region" description="Basic and acidic residues" evidence="1">
    <location>
        <begin position="112"/>
        <end position="122"/>
    </location>
</feature>
<dbReference type="Proteomes" id="UP000664122">
    <property type="component" value="Unassembled WGS sequence"/>
</dbReference>
<gene>
    <name evidence="2" type="ORF">J1C48_10820</name>
</gene>
<protein>
    <recommendedName>
        <fullName evidence="4">DUF3426 domain-containing protein</fullName>
    </recommendedName>
</protein>
<comment type="caution">
    <text evidence="2">The sequence shown here is derived from an EMBL/GenBank/DDBJ whole genome shotgun (WGS) entry which is preliminary data.</text>
</comment>
<dbReference type="EMBL" id="JAFMPP010000008">
    <property type="protein sequence ID" value="MBO0663070.1"/>
    <property type="molecule type" value="Genomic_DNA"/>
</dbReference>
<evidence type="ECO:0008006" key="4">
    <source>
        <dbReference type="Google" id="ProtNLM"/>
    </source>
</evidence>
<reference evidence="2" key="1">
    <citation type="submission" date="2021-03" db="EMBL/GenBank/DDBJ databases">
        <title>Whole genome sequence of Jiella sp. CQZ9-1.</title>
        <authorList>
            <person name="Tuo L."/>
        </authorList>
    </citation>
    <scope>NUCLEOTIDE SEQUENCE</scope>
    <source>
        <strain evidence="2">CQZ9-1</strain>
    </source>
</reference>
<evidence type="ECO:0000256" key="1">
    <source>
        <dbReference type="SAM" id="MobiDB-lite"/>
    </source>
</evidence>
<feature type="region of interest" description="Disordered" evidence="1">
    <location>
        <begin position="38"/>
        <end position="61"/>
    </location>
</feature>
<keyword evidence="3" id="KW-1185">Reference proteome</keyword>
<sequence>MTVTDSVFPPPAAEQRQIHCSLTMFPYRLLDERAEKHMRRQDDSALSPGTVIGSGPPLAPGTPCIEGVAEVTARRSLDKSAARSAIPAADSPTRDFGQRRRSAADTPQSAKNHTDPHADANHRTLPGSTPPWQRLATGRFAVLAAAVAVGAPLVPALLVAFPKTPIAATVVDEPQYAVQLGTVEASLKQHGDRKMLEISGRIANPGRSAAAIPPLQISFADPKQGLRSRTLQTSVAQLPAGQTLDFISKIAMPEDANGTVRIGFVGSAMKGDL</sequence>
<name>A0A939FZH5_9HYPH</name>
<dbReference type="AlphaFoldDB" id="A0A939FZH5"/>
<evidence type="ECO:0000313" key="3">
    <source>
        <dbReference type="Proteomes" id="UP000664122"/>
    </source>
</evidence>
<evidence type="ECO:0000313" key="2">
    <source>
        <dbReference type="EMBL" id="MBO0663070.1"/>
    </source>
</evidence>
<dbReference type="RefSeq" id="WP_207257856.1">
    <property type="nucleotide sequence ID" value="NZ_JAFMPP010000008.1"/>
</dbReference>
<accession>A0A939FZH5</accession>
<feature type="region of interest" description="Disordered" evidence="1">
    <location>
        <begin position="79"/>
        <end position="131"/>
    </location>
</feature>
<organism evidence="2 3">
    <name type="scientific">Jiella flava</name>
    <dbReference type="NCBI Taxonomy" id="2816857"/>
    <lineage>
        <taxon>Bacteria</taxon>
        <taxon>Pseudomonadati</taxon>
        <taxon>Pseudomonadota</taxon>
        <taxon>Alphaproteobacteria</taxon>
        <taxon>Hyphomicrobiales</taxon>
        <taxon>Aurantimonadaceae</taxon>
        <taxon>Jiella</taxon>
    </lineage>
</organism>
<proteinExistence type="predicted"/>